<dbReference type="Proteomes" id="UP000201728">
    <property type="component" value="Chromosome"/>
</dbReference>
<protein>
    <submittedName>
        <fullName evidence="1">Uncharacterized protein</fullName>
    </submittedName>
</protein>
<gene>
    <name evidence="1" type="ORF">clem_12070</name>
</gene>
<dbReference type="AlphaFoldDB" id="A0A222P522"/>
<sequence>MTNIAAIRWLTQGPHKPPLIQYMLLDQHLEYLIYPREIAVTELKQDVYDLFKHIETLSKDKAFKVRYKSINRSYGAHRQDSEKFHILINRLLKKKNLLEPNSRTVSLLKKENLAFFKNALYLLDIDCKTRGNAFIAHLWTIALKATKKQINVAIKKIWKARQGIQRMNKNSTIKFAEFYTHINFHTEHPTNKYKLNAFNF</sequence>
<accession>A0A222P522</accession>
<organism evidence="1 2">
    <name type="scientific">Legionella clemsonensis</name>
    <dbReference type="NCBI Taxonomy" id="1867846"/>
    <lineage>
        <taxon>Bacteria</taxon>
        <taxon>Pseudomonadati</taxon>
        <taxon>Pseudomonadota</taxon>
        <taxon>Gammaproteobacteria</taxon>
        <taxon>Legionellales</taxon>
        <taxon>Legionellaceae</taxon>
        <taxon>Legionella</taxon>
    </lineage>
</organism>
<dbReference type="KEGG" id="lcd:clem_12070"/>
<evidence type="ECO:0000313" key="1">
    <source>
        <dbReference type="EMBL" id="ASQ46950.1"/>
    </source>
</evidence>
<evidence type="ECO:0000313" key="2">
    <source>
        <dbReference type="Proteomes" id="UP000201728"/>
    </source>
</evidence>
<reference evidence="2" key="1">
    <citation type="submission" date="2016-07" db="EMBL/GenBank/DDBJ databases">
        <authorList>
            <person name="Florea S."/>
            <person name="Webb J.S."/>
            <person name="Jaromczyk J."/>
            <person name="Schardl C.L."/>
        </authorList>
    </citation>
    <scope>NUCLEOTIDE SEQUENCE [LARGE SCALE GENOMIC DNA]</scope>
    <source>
        <strain evidence="2">CDC-D5610</strain>
    </source>
</reference>
<dbReference type="RefSeq" id="WP_232505470.1">
    <property type="nucleotide sequence ID" value="NZ_CP016397.1"/>
</dbReference>
<keyword evidence="2" id="KW-1185">Reference proteome</keyword>
<dbReference type="EMBL" id="CP016397">
    <property type="protein sequence ID" value="ASQ46950.1"/>
    <property type="molecule type" value="Genomic_DNA"/>
</dbReference>
<proteinExistence type="predicted"/>
<name>A0A222P522_9GAMM</name>